<sequence>MEHYQHEESCLFQAIQALAEGTGSLDERLQSAYQAILPMNTMRVMELLPEYQQLLVQFADRVSRHAVEAPASDDHVRQVEFITIARRLFSLYHGVRYAQKNAAANPDQQAVNQG</sequence>
<accession>A0A0P6Y1L1</accession>
<reference evidence="1 2" key="1">
    <citation type="submission" date="2015-07" db="EMBL/GenBank/DDBJ databases">
        <title>Whole genome sequence of Herpetosiphon geysericola DSM 7119.</title>
        <authorList>
            <person name="Hemp J."/>
            <person name="Ward L.M."/>
            <person name="Pace L.A."/>
            <person name="Fischer W.W."/>
        </authorList>
    </citation>
    <scope>NUCLEOTIDE SEQUENCE [LARGE SCALE GENOMIC DNA]</scope>
    <source>
        <strain evidence="1 2">DSM 7119</strain>
    </source>
</reference>
<proteinExistence type="predicted"/>
<organism evidence="1 2">
    <name type="scientific">Herpetosiphon geysericola</name>
    <dbReference type="NCBI Taxonomy" id="70996"/>
    <lineage>
        <taxon>Bacteria</taxon>
        <taxon>Bacillati</taxon>
        <taxon>Chloroflexota</taxon>
        <taxon>Chloroflexia</taxon>
        <taxon>Herpetosiphonales</taxon>
        <taxon>Herpetosiphonaceae</taxon>
        <taxon>Herpetosiphon</taxon>
    </lineage>
</organism>
<dbReference type="EMBL" id="LGKP01000005">
    <property type="protein sequence ID" value="KPL91483.1"/>
    <property type="molecule type" value="Genomic_DNA"/>
</dbReference>
<name>A0A0P6Y1L1_9CHLR</name>
<keyword evidence="2" id="KW-1185">Reference proteome</keyword>
<dbReference type="AlphaFoldDB" id="A0A0P6Y1L1"/>
<gene>
    <name evidence="1" type="ORF">SE18_02205</name>
</gene>
<dbReference type="Proteomes" id="UP000050277">
    <property type="component" value="Unassembled WGS sequence"/>
</dbReference>
<comment type="caution">
    <text evidence="1">The sequence shown here is derived from an EMBL/GenBank/DDBJ whole genome shotgun (WGS) entry which is preliminary data.</text>
</comment>
<evidence type="ECO:0000313" key="1">
    <source>
        <dbReference type="EMBL" id="KPL91483.1"/>
    </source>
</evidence>
<protein>
    <submittedName>
        <fullName evidence="1">Uncharacterized protein</fullName>
    </submittedName>
</protein>
<evidence type="ECO:0000313" key="2">
    <source>
        <dbReference type="Proteomes" id="UP000050277"/>
    </source>
</evidence>
<dbReference type="RefSeq" id="WP_054532780.1">
    <property type="nucleotide sequence ID" value="NZ_LGKP01000005.1"/>
</dbReference>